<dbReference type="BioCyc" id="PSP1104324:GJSN-200-MONOMER"/>
<dbReference type="STRING" id="1104324.P186_0207"/>
<protein>
    <submittedName>
        <fullName evidence="1">Uncharacterized protein</fullName>
    </submittedName>
</protein>
<proteinExistence type="predicted"/>
<dbReference type="RefSeq" id="WP_014287496.1">
    <property type="nucleotide sequence ID" value="NC_016645.1"/>
</dbReference>
<name>G7VF52_9CREN</name>
<dbReference type="KEGG" id="pyr:P186_0207"/>
<organism evidence="1 2">
    <name type="scientific">Pyrobaculum ferrireducens</name>
    <dbReference type="NCBI Taxonomy" id="1104324"/>
    <lineage>
        <taxon>Archaea</taxon>
        <taxon>Thermoproteota</taxon>
        <taxon>Thermoprotei</taxon>
        <taxon>Thermoproteales</taxon>
        <taxon>Thermoproteaceae</taxon>
        <taxon>Pyrobaculum</taxon>
    </lineage>
</organism>
<dbReference type="EMBL" id="CP003098">
    <property type="protein sequence ID" value="AET31668.1"/>
    <property type="molecule type" value="Genomic_DNA"/>
</dbReference>
<dbReference type="Proteomes" id="UP000005867">
    <property type="component" value="Chromosome"/>
</dbReference>
<evidence type="ECO:0000313" key="2">
    <source>
        <dbReference type="Proteomes" id="UP000005867"/>
    </source>
</evidence>
<reference evidence="1 2" key="1">
    <citation type="journal article" date="2012" name="J. Bacteriol.">
        <title>Complete genome sequence of strain 1860, a crenarchaeon of the genus pyrobaculum able to grow with various electron acceptors.</title>
        <authorList>
            <person name="Mardanov A.V."/>
            <person name="Gumerov V.M."/>
            <person name="Slobodkina G.B."/>
            <person name="Beletsky A.V."/>
            <person name="Bonch-Osmolovskaya E.A."/>
            <person name="Ravin N.V."/>
            <person name="Skryabin K.G."/>
        </authorList>
    </citation>
    <scope>NUCLEOTIDE SEQUENCE [LARGE SCALE GENOMIC DNA]</scope>
    <source>
        <strain evidence="1 2">1860</strain>
    </source>
</reference>
<dbReference type="GeneID" id="43500868"/>
<keyword evidence="2" id="KW-1185">Reference proteome</keyword>
<gene>
    <name evidence="1" type="ORF">P186_0207</name>
</gene>
<dbReference type="HOGENOM" id="CLU_3057273_0_0_2"/>
<evidence type="ECO:0000313" key="1">
    <source>
        <dbReference type="EMBL" id="AET31668.1"/>
    </source>
</evidence>
<sequence length="53" mass="5863">MDMLQRGLGLKSLVVLLWRASAVGLVSLPQVVAAWLAGCRVLFRWRVFGCGYV</sequence>
<accession>G7VF52</accession>
<dbReference type="AlphaFoldDB" id="G7VF52"/>